<feature type="transmembrane region" description="Helical" evidence="1">
    <location>
        <begin position="71"/>
        <end position="92"/>
    </location>
</feature>
<dbReference type="Pfam" id="PF11911">
    <property type="entry name" value="DUF3429"/>
    <property type="match status" value="1"/>
</dbReference>
<sequence length="150" mass="15997">MLAPGKSLPPSALWLGLAGLLPQTLCLVLVFDDQHRFSALAAGWLYAALIFSFLGGVWWGLGVADERPPAWLFPIAVLPSLIAFASGIPWMIGTTWPGPSMLLLGAGLILALFVDRALFRRQIMSAAMFRLRILLSAGLGSLTLALGLLA</sequence>
<proteinExistence type="predicted"/>
<reference evidence="3" key="1">
    <citation type="submission" date="2016-11" db="EMBL/GenBank/DDBJ databases">
        <authorList>
            <person name="Varghese N."/>
            <person name="Submissions S."/>
        </authorList>
    </citation>
    <scope>NUCLEOTIDE SEQUENCE [LARGE SCALE GENOMIC DNA]</scope>
    <source>
        <strain evidence="3">DSM 22363</strain>
    </source>
</reference>
<dbReference type="Proteomes" id="UP000185192">
    <property type="component" value="Unassembled WGS sequence"/>
</dbReference>
<feature type="transmembrane region" description="Helical" evidence="1">
    <location>
        <begin position="37"/>
        <end position="59"/>
    </location>
</feature>
<name>A0A1N6CS16_9SPHN</name>
<keyword evidence="1" id="KW-0472">Membrane</keyword>
<feature type="transmembrane region" description="Helical" evidence="1">
    <location>
        <begin position="131"/>
        <end position="149"/>
    </location>
</feature>
<dbReference type="RefSeq" id="WP_074203845.1">
    <property type="nucleotide sequence ID" value="NZ_FSQW01000001.1"/>
</dbReference>
<dbReference type="EMBL" id="FSQW01000001">
    <property type="protein sequence ID" value="SIN61184.1"/>
    <property type="molecule type" value="Genomic_DNA"/>
</dbReference>
<dbReference type="OrthoDB" id="5297436at2"/>
<evidence type="ECO:0000313" key="2">
    <source>
        <dbReference type="EMBL" id="SIN61184.1"/>
    </source>
</evidence>
<feature type="transmembrane region" description="Helical" evidence="1">
    <location>
        <begin position="98"/>
        <end position="119"/>
    </location>
</feature>
<gene>
    <name evidence="2" type="ORF">SAMN02745824_0829</name>
</gene>
<feature type="transmembrane region" description="Helical" evidence="1">
    <location>
        <begin position="12"/>
        <end position="31"/>
    </location>
</feature>
<evidence type="ECO:0008006" key="4">
    <source>
        <dbReference type="Google" id="ProtNLM"/>
    </source>
</evidence>
<evidence type="ECO:0000256" key="1">
    <source>
        <dbReference type="SAM" id="Phobius"/>
    </source>
</evidence>
<keyword evidence="3" id="KW-1185">Reference proteome</keyword>
<dbReference type="InterPro" id="IPR021836">
    <property type="entry name" value="DUF3429"/>
</dbReference>
<organism evidence="2 3">
    <name type="scientific">Parasphingorhabdus marina DSM 22363</name>
    <dbReference type="NCBI Taxonomy" id="1123272"/>
    <lineage>
        <taxon>Bacteria</taxon>
        <taxon>Pseudomonadati</taxon>
        <taxon>Pseudomonadota</taxon>
        <taxon>Alphaproteobacteria</taxon>
        <taxon>Sphingomonadales</taxon>
        <taxon>Sphingomonadaceae</taxon>
        <taxon>Parasphingorhabdus</taxon>
    </lineage>
</organism>
<protein>
    <recommendedName>
        <fullName evidence="4">DUF3429 domain-containing protein</fullName>
    </recommendedName>
</protein>
<keyword evidence="1" id="KW-0812">Transmembrane</keyword>
<evidence type="ECO:0000313" key="3">
    <source>
        <dbReference type="Proteomes" id="UP000185192"/>
    </source>
</evidence>
<dbReference type="STRING" id="1123272.SAMN02745824_0829"/>
<accession>A0A1N6CS16</accession>
<keyword evidence="1" id="KW-1133">Transmembrane helix</keyword>
<dbReference type="AlphaFoldDB" id="A0A1N6CS16"/>